<accession>A0A2S7K882</accession>
<organism evidence="1 2">
    <name type="scientific">Hyphococcus luteus</name>
    <dbReference type="NCBI Taxonomy" id="2058213"/>
    <lineage>
        <taxon>Bacteria</taxon>
        <taxon>Pseudomonadati</taxon>
        <taxon>Pseudomonadota</taxon>
        <taxon>Alphaproteobacteria</taxon>
        <taxon>Parvularculales</taxon>
        <taxon>Parvularculaceae</taxon>
        <taxon>Hyphococcus</taxon>
    </lineage>
</organism>
<comment type="caution">
    <text evidence="1">The sequence shown here is derived from an EMBL/GenBank/DDBJ whole genome shotgun (WGS) entry which is preliminary data.</text>
</comment>
<dbReference type="OrthoDB" id="7107801at2"/>
<evidence type="ECO:0000313" key="1">
    <source>
        <dbReference type="EMBL" id="PQA88710.1"/>
    </source>
</evidence>
<reference evidence="1 2" key="1">
    <citation type="submission" date="2017-12" db="EMBL/GenBank/DDBJ databases">
        <authorList>
            <person name="Hurst M.R.H."/>
        </authorList>
    </citation>
    <scope>NUCLEOTIDE SEQUENCE [LARGE SCALE GENOMIC DNA]</scope>
    <source>
        <strain evidence="1 2">SY-3-19</strain>
    </source>
</reference>
<dbReference type="EMBL" id="PJCH01000005">
    <property type="protein sequence ID" value="PQA88710.1"/>
    <property type="molecule type" value="Genomic_DNA"/>
</dbReference>
<proteinExistence type="predicted"/>
<gene>
    <name evidence="1" type="ORF">CW354_10595</name>
</gene>
<dbReference type="Proteomes" id="UP000239504">
    <property type="component" value="Unassembled WGS sequence"/>
</dbReference>
<name>A0A2S7K882_9PROT</name>
<keyword evidence="2" id="KW-1185">Reference proteome</keyword>
<protein>
    <submittedName>
        <fullName evidence="1">Uncharacterized protein</fullName>
    </submittedName>
</protein>
<dbReference type="AlphaFoldDB" id="A0A2S7K882"/>
<dbReference type="RefSeq" id="WP_104829949.1">
    <property type="nucleotide sequence ID" value="NZ_PJCH01000005.1"/>
</dbReference>
<evidence type="ECO:0000313" key="2">
    <source>
        <dbReference type="Proteomes" id="UP000239504"/>
    </source>
</evidence>
<sequence>MTRNRWEDDPAAIAEAERFYSFVGQYVISFQWLEGQIDQIFLLARGHDKWNETHHWLAGLRNVDKVNAFRDLVQADEPFDRIQIDGWYEHFEQVVNRLHTERKRRNGILHSQFLFDFLAIGQPIMRSDVRRRGYDVDFTQEDLSQARCDEIMGELAKLAVDLNFVCVQLRHVYRPS</sequence>